<gene>
    <name evidence="2" type="ORF">R0137_05430</name>
</gene>
<sequence>MTTVLLTLGRLPKALAIARACRAAGCRVLVADPFRWHVCKPSRDVARSFRVTAPNDSLPHYFADLLAIVEAESVGLVIPISEEALHVAKLRDQLPMGVRLWAAPLEQLAELHHKRDFIALAARKGLEVPETFTADEPGALELSRKNDYVEKPVHSCSGIGLRFAKAGDALESSSKEGLVQTHLDGDLISSLSVVSEGREVATVFYRGCVFAGTVAICFERVDNAPSARQWVSDFLKDSNYSGFLAFDFIVDESGVARAIECNPRATSGVHFFDTPSLGRALLNPETAQAIQLAEGTRFQWGYSTLTETYAAIFKPREFVRRFKEMLAARDVIWAGHDPLPFLLMTPMSWEILWPAMTSDLSLGEATQRDIAWFGESP</sequence>
<dbReference type="Gene3D" id="3.40.50.20">
    <property type="match status" value="1"/>
</dbReference>
<dbReference type="EMBL" id="CP136865">
    <property type="protein sequence ID" value="WOJ98018.1"/>
    <property type="molecule type" value="Genomic_DNA"/>
</dbReference>
<proteinExistence type="predicted"/>
<evidence type="ECO:0000313" key="2">
    <source>
        <dbReference type="EMBL" id="WOJ98018.1"/>
    </source>
</evidence>
<evidence type="ECO:0000259" key="1">
    <source>
        <dbReference type="Pfam" id="PF02655"/>
    </source>
</evidence>
<dbReference type="Gene3D" id="3.30.470.20">
    <property type="entry name" value="ATP-grasp fold, B domain"/>
    <property type="match status" value="1"/>
</dbReference>
<name>A0ABZ0IH49_9GAMM</name>
<organism evidence="2 3">
    <name type="scientific">Congregibacter brevis</name>
    <dbReference type="NCBI Taxonomy" id="3081201"/>
    <lineage>
        <taxon>Bacteria</taxon>
        <taxon>Pseudomonadati</taxon>
        <taxon>Pseudomonadota</taxon>
        <taxon>Gammaproteobacteria</taxon>
        <taxon>Cellvibrionales</taxon>
        <taxon>Halieaceae</taxon>
        <taxon>Congregibacter</taxon>
    </lineage>
</organism>
<dbReference type="SUPFAM" id="SSF56059">
    <property type="entry name" value="Glutathione synthetase ATP-binding domain-like"/>
    <property type="match status" value="1"/>
</dbReference>
<dbReference type="Gene3D" id="3.30.1490.20">
    <property type="entry name" value="ATP-grasp fold, A domain"/>
    <property type="match status" value="1"/>
</dbReference>
<evidence type="ECO:0000313" key="3">
    <source>
        <dbReference type="Proteomes" id="UP001626549"/>
    </source>
</evidence>
<dbReference type="InterPro" id="IPR013815">
    <property type="entry name" value="ATP_grasp_subdomain_1"/>
</dbReference>
<dbReference type="Proteomes" id="UP001626549">
    <property type="component" value="Chromosome"/>
</dbReference>
<dbReference type="InterPro" id="IPR003806">
    <property type="entry name" value="ATP-grasp_PylC-type"/>
</dbReference>
<dbReference type="RefSeq" id="WP_407329169.1">
    <property type="nucleotide sequence ID" value="NZ_CP136865.1"/>
</dbReference>
<feature type="domain" description="ATP-grasp fold PylC-type" evidence="1">
    <location>
        <begin position="123"/>
        <end position="266"/>
    </location>
</feature>
<keyword evidence="3" id="KW-1185">Reference proteome</keyword>
<dbReference type="Pfam" id="PF02655">
    <property type="entry name" value="ATP-grasp_3"/>
    <property type="match status" value="1"/>
</dbReference>
<reference evidence="2 3" key="1">
    <citation type="submission" date="2023-10" db="EMBL/GenBank/DDBJ databases">
        <title>Two novel species belonging to the OM43/NOR5 clade.</title>
        <authorList>
            <person name="Park M."/>
        </authorList>
    </citation>
    <scope>NUCLEOTIDE SEQUENCE [LARGE SCALE GENOMIC DNA]</scope>
    <source>
        <strain evidence="2 3">IMCC45268</strain>
    </source>
</reference>
<protein>
    <submittedName>
        <fullName evidence="2">ATP-grasp domain-containing protein</fullName>
    </submittedName>
</protein>
<accession>A0ABZ0IH49</accession>